<name>A0A6A5K0G5_9PLEO</name>
<organism evidence="1 2">
    <name type="scientific">Decorospora gaudefroyi</name>
    <dbReference type="NCBI Taxonomy" id="184978"/>
    <lineage>
        <taxon>Eukaryota</taxon>
        <taxon>Fungi</taxon>
        <taxon>Dikarya</taxon>
        <taxon>Ascomycota</taxon>
        <taxon>Pezizomycotina</taxon>
        <taxon>Dothideomycetes</taxon>
        <taxon>Pleosporomycetidae</taxon>
        <taxon>Pleosporales</taxon>
        <taxon>Pleosporineae</taxon>
        <taxon>Pleosporaceae</taxon>
        <taxon>Decorospora</taxon>
    </lineage>
</organism>
<accession>A0A6A5K0G5</accession>
<evidence type="ECO:0000313" key="1">
    <source>
        <dbReference type="EMBL" id="KAF1831075.1"/>
    </source>
</evidence>
<dbReference type="AlphaFoldDB" id="A0A6A5K0G5"/>
<reference evidence="1" key="1">
    <citation type="submission" date="2020-01" db="EMBL/GenBank/DDBJ databases">
        <authorList>
            <consortium name="DOE Joint Genome Institute"/>
            <person name="Haridas S."/>
            <person name="Albert R."/>
            <person name="Binder M."/>
            <person name="Bloem J."/>
            <person name="Labutti K."/>
            <person name="Salamov A."/>
            <person name="Andreopoulos B."/>
            <person name="Baker S.E."/>
            <person name="Barry K."/>
            <person name="Bills G."/>
            <person name="Bluhm B.H."/>
            <person name="Cannon C."/>
            <person name="Castanera R."/>
            <person name="Culley D.E."/>
            <person name="Daum C."/>
            <person name="Ezra D."/>
            <person name="Gonzalez J.B."/>
            <person name="Henrissat B."/>
            <person name="Kuo A."/>
            <person name="Liang C."/>
            <person name="Lipzen A."/>
            <person name="Lutzoni F."/>
            <person name="Magnuson J."/>
            <person name="Mondo S."/>
            <person name="Nolan M."/>
            <person name="Ohm R."/>
            <person name="Pangilinan J."/>
            <person name="Park H.-J."/>
            <person name="Ramirez L."/>
            <person name="Alfaro M."/>
            <person name="Sun H."/>
            <person name="Tritt A."/>
            <person name="Yoshinaga Y."/>
            <person name="Zwiers L.-H."/>
            <person name="Turgeon B.G."/>
            <person name="Goodwin S.B."/>
            <person name="Spatafora J.W."/>
            <person name="Crous P.W."/>
            <person name="Grigoriev I.V."/>
        </authorList>
    </citation>
    <scope>NUCLEOTIDE SEQUENCE</scope>
    <source>
        <strain evidence="1">P77</strain>
    </source>
</reference>
<dbReference type="PANTHER" id="PTHR42085:SF1">
    <property type="entry name" value="F-BOX DOMAIN-CONTAINING PROTEIN"/>
    <property type="match status" value="1"/>
</dbReference>
<keyword evidence="2" id="KW-1185">Reference proteome</keyword>
<dbReference type="OrthoDB" id="4790878at2759"/>
<evidence type="ECO:0008006" key="3">
    <source>
        <dbReference type="Google" id="ProtNLM"/>
    </source>
</evidence>
<dbReference type="EMBL" id="ML975374">
    <property type="protein sequence ID" value="KAF1831075.1"/>
    <property type="molecule type" value="Genomic_DNA"/>
</dbReference>
<dbReference type="InterPro" id="IPR038883">
    <property type="entry name" value="AN11006-like"/>
</dbReference>
<evidence type="ECO:0000313" key="2">
    <source>
        <dbReference type="Proteomes" id="UP000800040"/>
    </source>
</evidence>
<dbReference type="Proteomes" id="UP000800040">
    <property type="component" value="Unassembled WGS sequence"/>
</dbReference>
<dbReference type="PANTHER" id="PTHR42085">
    <property type="entry name" value="F-BOX DOMAIN-CONTAINING PROTEIN"/>
    <property type="match status" value="1"/>
</dbReference>
<proteinExistence type="predicted"/>
<sequence length="277" mass="31908">MALVAARLQFSGCTVGKAHEDPPPQTFSADSPFLRLPAELRNRIYELVLTSTEKRLRFADDGPCGKPRIYEPFPRFSKRDFNQLKYVCRELYQETAGLEAKFNILEITGGQWPKPGPARIFNKFLRGCAPAKRRWFVKVILRQRHSGHSFMEIIEPASDVLPIADFCRQYPHVKVAYLVEGFEYKLYSVRRFIKAGYFITMAVRGRNLFNEQQSQLLPQVTLARRWTNEQGIARMKVPNLRIWPAVEDDVCFAALLPQGSVLSRWVGLMQKWAKVGI</sequence>
<gene>
    <name evidence="1" type="ORF">BDW02DRAFT_70361</name>
</gene>
<protein>
    <recommendedName>
        <fullName evidence="3">F-box domain-containing protein</fullName>
    </recommendedName>
</protein>